<dbReference type="Gene3D" id="2.70.70.10">
    <property type="entry name" value="Glucose Permease (Domain IIA)"/>
    <property type="match status" value="1"/>
</dbReference>
<organism evidence="2 3">
    <name type="scientific">Candidatus Roizmanbacteria bacterium CG_4_10_14_0_2_um_filter_39_13</name>
    <dbReference type="NCBI Taxonomy" id="1974825"/>
    <lineage>
        <taxon>Bacteria</taxon>
        <taxon>Candidatus Roizmaniibacteriota</taxon>
    </lineage>
</organism>
<feature type="coiled-coil region" evidence="1">
    <location>
        <begin position="192"/>
        <end position="219"/>
    </location>
</feature>
<dbReference type="EMBL" id="PFOB01000005">
    <property type="protein sequence ID" value="PIZ64012.1"/>
    <property type="molecule type" value="Genomic_DNA"/>
</dbReference>
<accession>A0A2M7U1P8</accession>
<comment type="caution">
    <text evidence="2">The sequence shown here is derived from an EMBL/GenBank/DDBJ whole genome shotgun (WGS) entry which is preliminary data.</text>
</comment>
<dbReference type="Proteomes" id="UP000228503">
    <property type="component" value="Unassembled WGS sequence"/>
</dbReference>
<evidence type="ECO:0000313" key="2">
    <source>
        <dbReference type="EMBL" id="PIZ64012.1"/>
    </source>
</evidence>
<gene>
    <name evidence="2" type="ORF">COY16_00385</name>
</gene>
<dbReference type="AlphaFoldDB" id="A0A2M7U1P8"/>
<evidence type="ECO:0008006" key="4">
    <source>
        <dbReference type="Google" id="ProtNLM"/>
    </source>
</evidence>
<reference evidence="3" key="1">
    <citation type="submission" date="2017-09" db="EMBL/GenBank/DDBJ databases">
        <title>Depth-based differentiation of microbial function through sediment-hosted aquifers and enrichment of novel symbionts in the deep terrestrial subsurface.</title>
        <authorList>
            <person name="Probst A.J."/>
            <person name="Ladd B."/>
            <person name="Jarett J.K."/>
            <person name="Geller-Mcgrath D.E."/>
            <person name="Sieber C.M.K."/>
            <person name="Emerson J.B."/>
            <person name="Anantharaman K."/>
            <person name="Thomas B.C."/>
            <person name="Malmstrom R."/>
            <person name="Stieglmeier M."/>
            <person name="Klingl A."/>
            <person name="Woyke T."/>
            <person name="Ryan C.M."/>
            <person name="Banfield J.F."/>
        </authorList>
    </citation>
    <scope>NUCLEOTIDE SEQUENCE [LARGE SCALE GENOMIC DNA]</scope>
</reference>
<proteinExistence type="predicted"/>
<name>A0A2M7U1P8_9BACT</name>
<evidence type="ECO:0000313" key="3">
    <source>
        <dbReference type="Proteomes" id="UP000228503"/>
    </source>
</evidence>
<sequence>MKKAISLFILLLIVGIITSLRSPYLSAQTPDASNAETTSTDDAQKSELQNKIAEYEKKLTEVRAQKNTLAAQIDYMDTQMYIAQLRMDETEQKIKNSEKEINVLGVRIVSLDTSLDKLSKQLLERIVAGYKNRDVTLVDILLDSNNTSKLVNRLKYYDLARSRNQKSLLQVQEAKSNFVEQKDLREKKVEQLDELQTILQQQKVALDQQKDQKQKILADTQNSESVYQSLLQQAKAEYAAIQQITSGGGTETEMRSVAKGETIASVIPGKSCNSNGSHLHFIVKEGASVVNPFSKLRPVDYVNDSNGDAFDPSGSWDWPLPPSIVMHQGYGNTWFVRTYGWYPAHNGIDITGSSKSVSAVSDGILFKGNYSGFNGCALSYVRLQHKDSNISTLYLHVYPQ</sequence>
<dbReference type="InterPro" id="IPR011055">
    <property type="entry name" value="Dup_hybrid_motif"/>
</dbReference>
<evidence type="ECO:0000256" key="1">
    <source>
        <dbReference type="SAM" id="Coils"/>
    </source>
</evidence>
<keyword evidence="1" id="KW-0175">Coiled coil</keyword>
<dbReference type="SUPFAM" id="SSF51261">
    <property type="entry name" value="Duplicated hybrid motif"/>
    <property type="match status" value="1"/>
</dbReference>
<protein>
    <recommendedName>
        <fullName evidence="4">Peptidase M23 domain-containing protein</fullName>
    </recommendedName>
</protein>
<dbReference type="Gene3D" id="6.10.250.3150">
    <property type="match status" value="1"/>
</dbReference>
<feature type="coiled-coil region" evidence="1">
    <location>
        <begin position="45"/>
        <end position="107"/>
    </location>
</feature>